<accession>M1P2P0</accession>
<dbReference type="HOGENOM" id="CLU_1658016_0_0_7"/>
<dbReference type="KEGG" id="dsf:UWK_01185"/>
<keyword evidence="2" id="KW-1185">Reference proteome</keyword>
<dbReference type="Proteomes" id="UP000011721">
    <property type="component" value="Chromosome"/>
</dbReference>
<dbReference type="OrthoDB" id="5431915at2"/>
<reference evidence="2" key="1">
    <citation type="journal article" date="2013" name="Stand. Genomic Sci.">
        <title>Complete genome sequence of Desulfocapsa sulfexigens, a marine deltaproteobacterium specialized in disproportionating inorganic sulfur compounds.</title>
        <authorList>
            <person name="Finster K.W."/>
            <person name="Kjeldsen K.U."/>
            <person name="Kube M."/>
            <person name="Reinhardt R."/>
            <person name="Mussmann M."/>
            <person name="Amann R."/>
            <person name="Schreiber L."/>
        </authorList>
    </citation>
    <scope>NUCLEOTIDE SEQUENCE [LARGE SCALE GENOMIC DNA]</scope>
    <source>
        <strain evidence="2">DSM 10523 / SB164P1</strain>
    </source>
</reference>
<protein>
    <submittedName>
        <fullName evidence="1">Uncharacterized protein</fullName>
    </submittedName>
</protein>
<proteinExistence type="predicted"/>
<dbReference type="AlphaFoldDB" id="M1P2P0"/>
<dbReference type="EMBL" id="CP003985">
    <property type="protein sequence ID" value="AGF77753.1"/>
    <property type="molecule type" value="Genomic_DNA"/>
</dbReference>
<dbReference type="PATRIC" id="fig|1167006.5.peg.1314"/>
<organism evidence="1 2">
    <name type="scientific">Desulfocapsa sulfexigens (strain DSM 10523 / SB164P1)</name>
    <dbReference type="NCBI Taxonomy" id="1167006"/>
    <lineage>
        <taxon>Bacteria</taxon>
        <taxon>Pseudomonadati</taxon>
        <taxon>Thermodesulfobacteriota</taxon>
        <taxon>Desulfobulbia</taxon>
        <taxon>Desulfobulbales</taxon>
        <taxon>Desulfocapsaceae</taxon>
        <taxon>Desulfocapsa</taxon>
    </lineage>
</organism>
<evidence type="ECO:0000313" key="1">
    <source>
        <dbReference type="EMBL" id="AGF77753.1"/>
    </source>
</evidence>
<sequence length="159" mass="18603">MNRDSSKKIVEPSFLVEVDNYSEGCKKVLYFLDQTALVKYETVDFNSDMSCSASDKRFWTMVESGLENNRQSVTALIEELQESGYRQLLDLTKMKQGYESKILHILVHFLDGFIGIDSSFYNLIEDSHQISDSLHRRITENPQNYWLFRIDAKNKWTLL</sequence>
<dbReference type="RefSeq" id="WP_015403447.1">
    <property type="nucleotide sequence ID" value="NC_020304.1"/>
</dbReference>
<name>M1P2P0_DESSD</name>
<evidence type="ECO:0000313" key="2">
    <source>
        <dbReference type="Proteomes" id="UP000011721"/>
    </source>
</evidence>
<gene>
    <name evidence="1" type="ordered locus">UWK_01185</name>
</gene>